<dbReference type="AlphaFoldDB" id="A0A7L4ZQ05"/>
<reference evidence="1 2" key="1">
    <citation type="journal article" date="2013" name="Int. J. Syst. Evol. Microbiol.">
        <title>Kordia antarctica sp. nov., isolated from Antarctic seawater.</title>
        <authorList>
            <person name="Baek K."/>
            <person name="Choi A."/>
            <person name="Kang I."/>
            <person name="Lee K."/>
            <person name="Cho J.C."/>
        </authorList>
    </citation>
    <scope>NUCLEOTIDE SEQUENCE [LARGE SCALE GENOMIC DNA]</scope>
    <source>
        <strain evidence="1 2">IMCC3317</strain>
    </source>
</reference>
<proteinExistence type="predicted"/>
<dbReference type="KEGG" id="kan:IMCC3317_42180"/>
<dbReference type="EMBL" id="CP019288">
    <property type="protein sequence ID" value="QHI38818.1"/>
    <property type="molecule type" value="Genomic_DNA"/>
</dbReference>
<protein>
    <submittedName>
        <fullName evidence="1">Uncharacterized protein</fullName>
    </submittedName>
</protein>
<dbReference type="RefSeq" id="WP_160131345.1">
    <property type="nucleotide sequence ID" value="NZ_CP019288.1"/>
</dbReference>
<name>A0A7L4ZQ05_9FLAO</name>
<organism evidence="1 2">
    <name type="scientific">Kordia antarctica</name>
    <dbReference type="NCBI Taxonomy" id="1218801"/>
    <lineage>
        <taxon>Bacteria</taxon>
        <taxon>Pseudomonadati</taxon>
        <taxon>Bacteroidota</taxon>
        <taxon>Flavobacteriia</taxon>
        <taxon>Flavobacteriales</taxon>
        <taxon>Flavobacteriaceae</taxon>
        <taxon>Kordia</taxon>
    </lineage>
</organism>
<gene>
    <name evidence="1" type="ORF">IMCC3317_42180</name>
</gene>
<dbReference type="Proteomes" id="UP000464657">
    <property type="component" value="Chromosome"/>
</dbReference>
<evidence type="ECO:0000313" key="1">
    <source>
        <dbReference type="EMBL" id="QHI38818.1"/>
    </source>
</evidence>
<evidence type="ECO:0000313" key="2">
    <source>
        <dbReference type="Proteomes" id="UP000464657"/>
    </source>
</evidence>
<sequence>MEKQKFVKTPEKEHFLPVNYFLMEGEEIINNITVGGIDTYTECEKLNSEGYKCVPFYKKISRYL</sequence>
<accession>A0A7L4ZQ05</accession>
<keyword evidence="2" id="KW-1185">Reference proteome</keyword>